<evidence type="ECO:0000256" key="1">
    <source>
        <dbReference type="ARBA" id="ARBA00008894"/>
    </source>
</evidence>
<reference evidence="10 11" key="1">
    <citation type="submission" date="2018-02" db="EMBL/GenBank/DDBJ databases">
        <title>Draft genome of wild Prunus yedoensis var. nudiflora.</title>
        <authorList>
            <person name="Baek S."/>
            <person name="Kim J.-H."/>
            <person name="Choi K."/>
            <person name="Kim G.-B."/>
            <person name="Cho A."/>
            <person name="Jang H."/>
            <person name="Shin C.-H."/>
            <person name="Yu H.-J."/>
            <person name="Mun J.-H."/>
        </authorList>
    </citation>
    <scope>NUCLEOTIDE SEQUENCE [LARGE SCALE GENOMIC DNA]</scope>
    <source>
        <strain evidence="11">cv. Jeju island</strain>
        <tissue evidence="10">Leaf</tissue>
    </source>
</reference>
<dbReference type="InterPro" id="IPR002182">
    <property type="entry name" value="NB-ARC"/>
</dbReference>
<dbReference type="InterPro" id="IPR042197">
    <property type="entry name" value="Apaf_helical"/>
</dbReference>
<keyword evidence="4" id="KW-0611">Plant defense</keyword>
<organism evidence="10 11">
    <name type="scientific">Prunus yedoensis var. nudiflora</name>
    <dbReference type="NCBI Taxonomy" id="2094558"/>
    <lineage>
        <taxon>Eukaryota</taxon>
        <taxon>Viridiplantae</taxon>
        <taxon>Streptophyta</taxon>
        <taxon>Embryophyta</taxon>
        <taxon>Tracheophyta</taxon>
        <taxon>Spermatophyta</taxon>
        <taxon>Magnoliopsida</taxon>
        <taxon>eudicotyledons</taxon>
        <taxon>Gunneridae</taxon>
        <taxon>Pentapetalae</taxon>
        <taxon>rosids</taxon>
        <taxon>fabids</taxon>
        <taxon>Rosales</taxon>
        <taxon>Rosaceae</taxon>
        <taxon>Amygdaloideae</taxon>
        <taxon>Amygdaleae</taxon>
        <taxon>Prunus</taxon>
    </lineage>
</organism>
<keyword evidence="6" id="KW-0175">Coiled coil</keyword>
<dbReference type="SUPFAM" id="SSF52540">
    <property type="entry name" value="P-loop containing nucleoside triphosphate hydrolases"/>
    <property type="match status" value="1"/>
</dbReference>
<dbReference type="GO" id="GO:0043531">
    <property type="term" value="F:ADP binding"/>
    <property type="evidence" value="ECO:0007669"/>
    <property type="project" value="InterPro"/>
</dbReference>
<comment type="caution">
    <text evidence="10">The sequence shown here is derived from an EMBL/GenBank/DDBJ whole genome shotgun (WGS) entry which is preliminary data.</text>
</comment>
<dbReference type="Pfam" id="PF23247">
    <property type="entry name" value="LRR_RPS2"/>
    <property type="match status" value="1"/>
</dbReference>
<dbReference type="GO" id="GO:0006952">
    <property type="term" value="P:defense response"/>
    <property type="evidence" value="ECO:0007669"/>
    <property type="project" value="UniProtKB-KW"/>
</dbReference>
<proteinExistence type="inferred from homology"/>
<gene>
    <name evidence="10" type="ORF">Pyn_12350</name>
</gene>
<dbReference type="Proteomes" id="UP000250321">
    <property type="component" value="Unassembled WGS sequence"/>
</dbReference>
<evidence type="ECO:0000313" key="10">
    <source>
        <dbReference type="EMBL" id="PQM33622.1"/>
    </source>
</evidence>
<dbReference type="SUPFAM" id="SSF52058">
    <property type="entry name" value="L domain-like"/>
    <property type="match status" value="1"/>
</dbReference>
<feature type="domain" description="NB-ARC" evidence="7">
    <location>
        <begin position="208"/>
        <end position="367"/>
    </location>
</feature>
<dbReference type="Gene3D" id="1.10.8.430">
    <property type="entry name" value="Helical domain of apoptotic protease-activating factors"/>
    <property type="match status" value="1"/>
</dbReference>
<evidence type="ECO:0000259" key="7">
    <source>
        <dbReference type="Pfam" id="PF00931"/>
    </source>
</evidence>
<evidence type="ECO:0000256" key="4">
    <source>
        <dbReference type="ARBA" id="ARBA00022821"/>
    </source>
</evidence>
<feature type="domain" description="Disease resistance protein At4g27190-like leucine-rich repeats" evidence="8">
    <location>
        <begin position="844"/>
        <end position="939"/>
    </location>
</feature>
<evidence type="ECO:0000256" key="2">
    <source>
        <dbReference type="ARBA" id="ARBA00022737"/>
    </source>
</evidence>
<dbReference type="Pfam" id="PF00931">
    <property type="entry name" value="NB-ARC"/>
    <property type="match status" value="1"/>
</dbReference>
<accession>A0A314U9T3</accession>
<dbReference type="PANTHER" id="PTHR33463">
    <property type="entry name" value="NB-ARC DOMAIN-CONTAINING PROTEIN-RELATED"/>
    <property type="match status" value="1"/>
</dbReference>
<keyword evidence="5" id="KW-0067">ATP-binding</keyword>
<name>A0A314U9T3_PRUYE</name>
<dbReference type="OrthoDB" id="1691503at2759"/>
<keyword evidence="3" id="KW-0547">Nucleotide-binding</keyword>
<feature type="domain" description="Disease resistance R13L4/SHOC-2-like LRR" evidence="9">
    <location>
        <begin position="595"/>
        <end position="746"/>
    </location>
</feature>
<evidence type="ECO:0000256" key="3">
    <source>
        <dbReference type="ARBA" id="ARBA00022741"/>
    </source>
</evidence>
<dbReference type="GO" id="GO:0005524">
    <property type="term" value="F:ATP binding"/>
    <property type="evidence" value="ECO:0007669"/>
    <property type="project" value="UniProtKB-KW"/>
</dbReference>
<dbReference type="InterPro" id="IPR027417">
    <property type="entry name" value="P-loop_NTPase"/>
</dbReference>
<protein>
    <submittedName>
        <fullName evidence="10">Putative disease resistance protein</fullName>
    </submittedName>
</protein>
<evidence type="ECO:0000259" key="9">
    <source>
        <dbReference type="Pfam" id="PF23598"/>
    </source>
</evidence>
<feature type="coiled-coil region" evidence="6">
    <location>
        <begin position="113"/>
        <end position="140"/>
    </location>
</feature>
<evidence type="ECO:0000256" key="5">
    <source>
        <dbReference type="ARBA" id="ARBA00022840"/>
    </source>
</evidence>
<dbReference type="Pfam" id="PF23598">
    <property type="entry name" value="LRR_14"/>
    <property type="match status" value="1"/>
</dbReference>
<dbReference type="InterPro" id="IPR050905">
    <property type="entry name" value="Plant_NBS-LRR"/>
</dbReference>
<keyword evidence="11" id="KW-1185">Reference proteome</keyword>
<dbReference type="PANTHER" id="PTHR33463:SF186">
    <property type="entry name" value="NB-ARC DOMAIN-CONTAINING PROTEIN"/>
    <property type="match status" value="1"/>
</dbReference>
<dbReference type="STRING" id="2094558.A0A314U9T3"/>
<evidence type="ECO:0000313" key="11">
    <source>
        <dbReference type="Proteomes" id="UP000250321"/>
    </source>
</evidence>
<dbReference type="InterPro" id="IPR032675">
    <property type="entry name" value="LRR_dom_sf"/>
</dbReference>
<dbReference type="InterPro" id="IPR055414">
    <property type="entry name" value="LRR_R13L4/SHOC2-like"/>
</dbReference>
<dbReference type="InterPro" id="IPR057135">
    <property type="entry name" value="At4g27190-like_LRR"/>
</dbReference>
<sequence length="1041" mass="119834">MEACISITQGNVIPPLIMSYLIKASLTFICNFSDRMSTVDATQIAQAAGPAVQPLEHFFLWIGRYLKRKWGYVNNLGENFKQLEIEEGRLLNKEVDARREIERNVGRLPTQECNTWLDNIREKKKEIEDLKKRHQSINNNKCLTGLCALSSLLRLGKDIAKEPNKIRVLKDEITLGHLTESPPPAQYVRKHATRIDDFQTLIKSVKEAQDLLEDDEIKCIRILGLPGVGKTTVMENLHDKVIVTNRFKDMRIFWVTLTVKDCVEEIQQELSKQLGLKVEENSSNQSRAASISKELERKGCLLFLDQVVSEIDLRKVGIYDDHSNVKVVFACSSKNSGRICGLTRIEEVKIRALQQDEAQKMFNKQVNVDIMRDPEINDTAALLVRECGGMPVLINVIARKLEDETDPAVWRATLSQLQAPSSQLNEELEEFSRFFQLVYNTLKDTDKPFLLYWEIFPVGYEIHRDYIIECWRTEHLFTQNRRLWEIRDSGHRILTEFLRTGVVERGTKSRHYKMFELFQRIMRRTANRNRGSHEVLVKEACERIEEKEWSNAEKISLISHGLSTLPEDPQCSAILTLLLQENQNLRRIPESFFTCMEKLRLLDLHGTRITSLPPCISSLRNLRSLYLNNCEELEELPSEIGQLQSLEIFDLSGTGILGFLHKIEELTNLKCLRISFEKNVSSHNHVQGQLRDIVPLNKFSGLASLEELSIDVDHYNRKWNHIVDVIVEQVNELKKLTALYLYFPKVDSLKTFVSGSKSWNSENRQGDKTPGSCFRSFNISVGCYHQTNNCSSFDMLECSAEKHLRFCAGEEIPDSILQVLKQARTFELIGHQNAPNLSVFKTDNLRGLQICKVEECKEMNSIIHGGVTERVAFECLEKLYIINIPKLVHIWEGSKQHESLPQLKTLILKRCPMLKILFSRESGITQELPKLQCLEVEDCPELEEIIETGSDVRPLALPQLKNIELRNLPKLLTISKVAQMVWPSLETMEIKTCEMLKDLPATMQNAVKLRMITCTVDWKNGLVWPSQKVEQLFQNRFLYIV</sequence>
<evidence type="ECO:0000259" key="8">
    <source>
        <dbReference type="Pfam" id="PF23247"/>
    </source>
</evidence>
<dbReference type="Gene3D" id="3.40.50.300">
    <property type="entry name" value="P-loop containing nucleotide triphosphate hydrolases"/>
    <property type="match status" value="1"/>
</dbReference>
<dbReference type="Gene3D" id="3.80.10.10">
    <property type="entry name" value="Ribonuclease Inhibitor"/>
    <property type="match status" value="3"/>
</dbReference>
<comment type="similarity">
    <text evidence="1">Belongs to the disease resistance NB-LRR family.</text>
</comment>
<dbReference type="AlphaFoldDB" id="A0A314U9T3"/>
<evidence type="ECO:0000256" key="6">
    <source>
        <dbReference type="SAM" id="Coils"/>
    </source>
</evidence>
<dbReference type="EMBL" id="PJQY01003903">
    <property type="protein sequence ID" value="PQM33622.1"/>
    <property type="molecule type" value="Genomic_DNA"/>
</dbReference>
<dbReference type="PRINTS" id="PR00364">
    <property type="entry name" value="DISEASERSIST"/>
</dbReference>
<keyword evidence="2" id="KW-0677">Repeat</keyword>